<proteinExistence type="predicted"/>
<dbReference type="EMBL" id="JABANM010019397">
    <property type="protein sequence ID" value="KAF4724551.1"/>
    <property type="molecule type" value="Genomic_DNA"/>
</dbReference>
<feature type="compositionally biased region" description="Basic and acidic residues" evidence="1">
    <location>
        <begin position="214"/>
        <end position="243"/>
    </location>
</feature>
<organism evidence="2 3">
    <name type="scientific">Perkinsus olseni</name>
    <name type="common">Perkinsus atlanticus</name>
    <dbReference type="NCBI Taxonomy" id="32597"/>
    <lineage>
        <taxon>Eukaryota</taxon>
        <taxon>Sar</taxon>
        <taxon>Alveolata</taxon>
        <taxon>Perkinsozoa</taxon>
        <taxon>Perkinsea</taxon>
        <taxon>Perkinsida</taxon>
        <taxon>Perkinsidae</taxon>
        <taxon>Perkinsus</taxon>
    </lineage>
</organism>
<name>A0A7J6RVX9_PEROL</name>
<feature type="region of interest" description="Disordered" evidence="1">
    <location>
        <begin position="196"/>
        <end position="427"/>
    </location>
</feature>
<reference evidence="2 3" key="1">
    <citation type="submission" date="2020-04" db="EMBL/GenBank/DDBJ databases">
        <title>Perkinsus olseni comparative genomics.</title>
        <authorList>
            <person name="Bogema D.R."/>
        </authorList>
    </citation>
    <scope>NUCLEOTIDE SEQUENCE [LARGE SCALE GENOMIC DNA]</scope>
    <source>
        <strain evidence="2">ATCC PRA-205</strain>
    </source>
</reference>
<protein>
    <submittedName>
        <fullName evidence="2">Uncharacterized protein</fullName>
    </submittedName>
</protein>
<feature type="compositionally biased region" description="Acidic residues" evidence="1">
    <location>
        <begin position="414"/>
        <end position="427"/>
    </location>
</feature>
<feature type="compositionally biased region" description="Acidic residues" evidence="1">
    <location>
        <begin position="390"/>
        <end position="401"/>
    </location>
</feature>
<evidence type="ECO:0000313" key="2">
    <source>
        <dbReference type="EMBL" id="KAF4724551.1"/>
    </source>
</evidence>
<feature type="compositionally biased region" description="Polar residues" evidence="1">
    <location>
        <begin position="352"/>
        <end position="372"/>
    </location>
</feature>
<dbReference type="AlphaFoldDB" id="A0A7J6RVX9"/>
<sequence>MDFGCELLASYGSDPVYNNIVVVRGRDARRDRNHQYCEGSCRDDPECCSTVYSNRRSNQVYPEMAQDLRALIDSAIEERRSRHQRAEPAHGLRPMTTPTPEVVVVAAPTSPSSTTGSSTTASTSASITAATPEANEYEGHHRKWEEKSWCAPCHRLILGVNNIIAIMSPSQVQERETWRISRVRYNYAFDFTFDEPEKKNEENDDPGGPNLRGKAGESGRVGHREPMLEPEKPEELPDREHPVTDSPTGREIPQRRREIEPYPFREPPEGSQPSDRGSPETADEELGEAPVDEEEDGVAEEDVPLTDRRGAKEGARDVWSPHSAELDTELMEPTNLPGPPLEDNRDDPPITNHGSPLFATSASETDRTTGTSEARPLSSEKDPTTGSVAEGDDDSYTETVEEVGKEDTRRTFGDEEPYSETVEEVGR</sequence>
<accession>A0A7J6RVX9</accession>
<feature type="non-terminal residue" evidence="2">
    <location>
        <position position="1"/>
    </location>
</feature>
<feature type="compositionally biased region" description="Basic and acidic residues" evidence="1">
    <location>
        <begin position="305"/>
        <end position="316"/>
    </location>
</feature>
<dbReference type="Proteomes" id="UP000574390">
    <property type="component" value="Unassembled WGS sequence"/>
</dbReference>
<evidence type="ECO:0000256" key="1">
    <source>
        <dbReference type="SAM" id="MobiDB-lite"/>
    </source>
</evidence>
<feature type="compositionally biased region" description="Acidic residues" evidence="1">
    <location>
        <begin position="281"/>
        <end position="304"/>
    </location>
</feature>
<comment type="caution">
    <text evidence="2">The sequence shown here is derived from an EMBL/GenBank/DDBJ whole genome shotgun (WGS) entry which is preliminary data.</text>
</comment>
<evidence type="ECO:0000313" key="3">
    <source>
        <dbReference type="Proteomes" id="UP000574390"/>
    </source>
</evidence>
<feature type="region of interest" description="Disordered" evidence="1">
    <location>
        <begin position="108"/>
        <end position="127"/>
    </location>
</feature>
<feature type="compositionally biased region" description="Basic and acidic residues" evidence="1">
    <location>
        <begin position="402"/>
        <end position="413"/>
    </location>
</feature>
<gene>
    <name evidence="2" type="ORF">FOZ62_029601</name>
</gene>